<dbReference type="PANTHER" id="PTHR22881">
    <property type="entry name" value="BROMODOMAIN CONTAINING PROTEIN"/>
    <property type="match status" value="1"/>
</dbReference>
<evidence type="ECO:0000256" key="5">
    <source>
        <dbReference type="ARBA" id="ARBA00023242"/>
    </source>
</evidence>
<dbReference type="CDD" id="cd05513">
    <property type="entry name" value="Bromo_brd7_like"/>
    <property type="match status" value="1"/>
</dbReference>
<dbReference type="Pfam" id="PF00439">
    <property type="entry name" value="Bromodomain"/>
    <property type="match status" value="1"/>
</dbReference>
<evidence type="ECO:0000256" key="4">
    <source>
        <dbReference type="ARBA" id="ARBA00023163"/>
    </source>
</evidence>
<dbReference type="PANTHER" id="PTHR22881:SF12">
    <property type="entry name" value="BROMODOMAIN-CONTAINING PROTEIN 7"/>
    <property type="match status" value="1"/>
</dbReference>
<feature type="compositionally biased region" description="Basic and acidic residues" evidence="7">
    <location>
        <begin position="70"/>
        <end position="105"/>
    </location>
</feature>
<organism evidence="9 10">
    <name type="scientific">Balaenoptera acutorostrata</name>
    <name type="common">Common minke whale</name>
    <name type="synonym">Balaena rostrata</name>
    <dbReference type="NCBI Taxonomy" id="9767"/>
    <lineage>
        <taxon>Eukaryota</taxon>
        <taxon>Metazoa</taxon>
        <taxon>Chordata</taxon>
        <taxon>Craniata</taxon>
        <taxon>Vertebrata</taxon>
        <taxon>Euteleostomi</taxon>
        <taxon>Mammalia</taxon>
        <taxon>Eutheria</taxon>
        <taxon>Laurasiatheria</taxon>
        <taxon>Artiodactyla</taxon>
        <taxon>Whippomorpha</taxon>
        <taxon>Cetacea</taxon>
        <taxon>Mysticeti</taxon>
        <taxon>Balaenopteridae</taxon>
        <taxon>Balaenoptera</taxon>
    </lineage>
</organism>
<evidence type="ECO:0000256" key="6">
    <source>
        <dbReference type="PROSITE-ProRule" id="PRU00035"/>
    </source>
</evidence>
<dbReference type="RefSeq" id="XP_057389794.1">
    <property type="nucleotide sequence ID" value="XM_057533811.1"/>
</dbReference>
<keyword evidence="9" id="KW-1185">Reference proteome</keyword>
<evidence type="ECO:0000256" key="3">
    <source>
        <dbReference type="ARBA" id="ARBA00023117"/>
    </source>
</evidence>
<evidence type="ECO:0000259" key="8">
    <source>
        <dbReference type="PROSITE" id="PS50014"/>
    </source>
</evidence>
<dbReference type="SUPFAM" id="SSF47370">
    <property type="entry name" value="Bromodomain"/>
    <property type="match status" value="1"/>
</dbReference>
<keyword evidence="3 6" id="KW-0103">Bromodomain</keyword>
<dbReference type="Pfam" id="PF12024">
    <property type="entry name" value="DUF3512"/>
    <property type="match status" value="1"/>
</dbReference>
<evidence type="ECO:0000313" key="10">
    <source>
        <dbReference type="RefSeq" id="XP_057389794.1"/>
    </source>
</evidence>
<evidence type="ECO:0000313" key="9">
    <source>
        <dbReference type="Proteomes" id="UP001652580"/>
    </source>
</evidence>
<evidence type="ECO:0000256" key="1">
    <source>
        <dbReference type="ARBA" id="ARBA00004123"/>
    </source>
</evidence>
<dbReference type="Proteomes" id="UP001652580">
    <property type="component" value="Chromosome 19"/>
</dbReference>
<gene>
    <name evidence="10" type="primary">BRD7</name>
</gene>
<reference evidence="10" key="1">
    <citation type="submission" date="2025-08" db="UniProtKB">
        <authorList>
            <consortium name="RefSeq"/>
        </authorList>
    </citation>
    <scope>IDENTIFICATION</scope>
</reference>
<dbReference type="InterPro" id="IPR021900">
    <property type="entry name" value="DUF3512"/>
</dbReference>
<feature type="compositionally biased region" description="Basic residues" evidence="7">
    <location>
        <begin position="58"/>
        <end position="69"/>
    </location>
</feature>
<feature type="region of interest" description="Disordered" evidence="7">
    <location>
        <begin position="35"/>
        <end position="133"/>
    </location>
</feature>
<dbReference type="InterPro" id="IPR001487">
    <property type="entry name" value="Bromodomain"/>
</dbReference>
<feature type="domain" description="Bromo" evidence="8">
    <location>
        <begin position="148"/>
        <end position="230"/>
    </location>
</feature>
<proteinExistence type="predicted"/>
<protein>
    <submittedName>
        <fullName evidence="10">Bromodomain-containing protein 7 isoform X9</fullName>
    </submittedName>
</protein>
<dbReference type="PROSITE" id="PS50014">
    <property type="entry name" value="BROMODOMAIN_2"/>
    <property type="match status" value="1"/>
</dbReference>
<dbReference type="InterPro" id="IPR036427">
    <property type="entry name" value="Bromodomain-like_sf"/>
</dbReference>
<evidence type="ECO:0000256" key="2">
    <source>
        <dbReference type="ARBA" id="ARBA00023015"/>
    </source>
</evidence>
<dbReference type="PRINTS" id="PR00503">
    <property type="entry name" value="BROMODOMAIN"/>
</dbReference>
<dbReference type="Gene3D" id="1.20.920.10">
    <property type="entry name" value="Bromodomain-like"/>
    <property type="match status" value="1"/>
</dbReference>
<evidence type="ECO:0000256" key="7">
    <source>
        <dbReference type="SAM" id="MobiDB-lite"/>
    </source>
</evidence>
<comment type="subcellular location">
    <subcellularLocation>
        <location evidence="1">Nucleus</location>
    </subcellularLocation>
</comment>
<feature type="compositionally biased region" description="Basic and acidic residues" evidence="7">
    <location>
        <begin position="47"/>
        <end position="57"/>
    </location>
</feature>
<sequence>MGKKHKKHKSDKHLYEEYVEKPLKLVLKVGGNEVTELSTGSSGHDSSLLEDKNDHDKHKDRKRKKRKKGEKQVPGEEKGRKRRRIKEDKKKRDRDRVDNEAEKDLQCQTPVGLDLPPEKPLASSLAKQEEVEQTPLQEALNQLMRQLQRKDPSAFFSFPVTDFIAPGYSMIIKHPMDFSTMKEKIKNNDYQSIEELKWLRIRLPVQETQDNFKLMCTNAMIYNKPETIYYKAAKKLLHSGMKILSQCEFERRKPDGTTTLGLLHPVDPVVGEQGLPRVTWMACSSVRTDAEREHHLDHCHLSCRHRAHSYVLEPGYCPVRLGMTAGRLQSGVNTLQGFKEDKRNKVTPVLYLNYGPYSSYAPHYDSTFANISKDDSDLIYSTYGEDSDLPSDFSIHEFLATCQDYPYVMADSLLDVLTKGGHSRTLQEAEMSSEDEGQTRTLDTAKEMEQITEIEPTGHLDSNNQDRLTALKAVTNFGAPVEVFDSEEAEVFQRKLDETTKLLRELQEAQNERLSTRPPPNMICLLGPSYREMHLAEQVTNNLKELAQQVAPGDIVSIYGVRKAMGISIPSPVVENNFVDLTEDFEEPKKTDVTECGPDGI</sequence>
<dbReference type="SMART" id="SM00297">
    <property type="entry name" value="BROMO"/>
    <property type="match status" value="1"/>
</dbReference>
<dbReference type="GeneID" id="102998179"/>
<accession>A0ABM3SIX2</accession>
<keyword evidence="2" id="KW-0805">Transcription regulation</keyword>
<keyword evidence="5" id="KW-0539">Nucleus</keyword>
<feature type="compositionally biased region" description="Polar residues" evidence="7">
    <location>
        <begin position="35"/>
        <end position="45"/>
    </location>
</feature>
<dbReference type="InterPro" id="IPR051831">
    <property type="entry name" value="Bromodomain_contain_prot"/>
</dbReference>
<name>A0ABM3SIX2_BALAC</name>
<keyword evidence="4" id="KW-0804">Transcription</keyword>